<protein>
    <submittedName>
        <fullName evidence="1">Uncharacterized protein</fullName>
    </submittedName>
</protein>
<proteinExistence type="predicted"/>
<organism evidence="1 2">
    <name type="scientific">Lentinula edodes</name>
    <name type="common">Shiitake mushroom</name>
    <name type="synonym">Lentinus edodes</name>
    <dbReference type="NCBI Taxonomy" id="5353"/>
    <lineage>
        <taxon>Eukaryota</taxon>
        <taxon>Fungi</taxon>
        <taxon>Dikarya</taxon>
        <taxon>Basidiomycota</taxon>
        <taxon>Agaricomycotina</taxon>
        <taxon>Agaricomycetes</taxon>
        <taxon>Agaricomycetidae</taxon>
        <taxon>Agaricales</taxon>
        <taxon>Marasmiineae</taxon>
        <taxon>Omphalotaceae</taxon>
        <taxon>Lentinula</taxon>
    </lineage>
</organism>
<dbReference type="EMBL" id="BDGU01000136">
    <property type="protein sequence ID" value="GAW03213.1"/>
    <property type="molecule type" value="Genomic_DNA"/>
</dbReference>
<dbReference type="AlphaFoldDB" id="A0A1Q3E7K6"/>
<evidence type="ECO:0000313" key="2">
    <source>
        <dbReference type="Proteomes" id="UP000188533"/>
    </source>
</evidence>
<comment type="caution">
    <text evidence="1">The sequence shown here is derived from an EMBL/GenBank/DDBJ whole genome shotgun (WGS) entry which is preliminary data.</text>
</comment>
<dbReference type="Proteomes" id="UP000188533">
    <property type="component" value="Unassembled WGS sequence"/>
</dbReference>
<reference evidence="1 2" key="1">
    <citation type="submission" date="2016-08" db="EMBL/GenBank/DDBJ databases">
        <authorList>
            <consortium name="Lentinula edodes genome sequencing consortium"/>
            <person name="Sakamoto Y."/>
            <person name="Nakade K."/>
            <person name="Sato S."/>
            <person name="Yoshida Y."/>
            <person name="Miyazaki K."/>
            <person name="Natsume S."/>
            <person name="Konno N."/>
        </authorList>
    </citation>
    <scope>NUCLEOTIDE SEQUENCE [LARGE SCALE GENOMIC DNA]</scope>
    <source>
        <strain evidence="1 2">NBRC 111202</strain>
    </source>
</reference>
<name>A0A1Q3E7K6_LENED</name>
<accession>A0A1Q3E7K6</accession>
<reference evidence="1 2" key="2">
    <citation type="submission" date="2017-02" db="EMBL/GenBank/DDBJ databases">
        <title>A genome survey and senescence transcriptome analysis in Lentinula edodes.</title>
        <authorList>
            <person name="Sakamoto Y."/>
            <person name="Nakade K."/>
            <person name="Sato S."/>
            <person name="Yoshida Y."/>
            <person name="Miyazaki K."/>
            <person name="Natsume S."/>
            <person name="Konno N."/>
        </authorList>
    </citation>
    <scope>NUCLEOTIDE SEQUENCE [LARGE SCALE GENOMIC DNA]</scope>
    <source>
        <strain evidence="1 2">NBRC 111202</strain>
    </source>
</reference>
<gene>
    <name evidence="1" type="ORF">LENED_004919</name>
</gene>
<sequence>MLSFSVILSKLSSLVLICVLVNSILFNTVCARPTSLAVFDLRYDPSVTGRLGQRSNPHDDGLTNLPFYRARFNIHDFPIVIASSESYNLEEKRRLCIGIRCFSTDELGSSEFRVELSEYRAKVPTHTDAAYEVFGFVSFHDEEQKRKIMECLIKEVPEQLKGDEEYYRNWMIRYLKSENVYKASERH</sequence>
<evidence type="ECO:0000313" key="1">
    <source>
        <dbReference type="EMBL" id="GAW03213.1"/>
    </source>
</evidence>
<keyword evidence="2" id="KW-1185">Reference proteome</keyword>